<evidence type="ECO:0000313" key="2">
    <source>
        <dbReference type="Proteomes" id="UP000503447"/>
    </source>
</evidence>
<dbReference type="Proteomes" id="UP000503447">
    <property type="component" value="Chromosome"/>
</dbReference>
<reference evidence="2" key="1">
    <citation type="submission" date="2020-05" db="EMBL/GenBank/DDBJ databases">
        <title>Frigoriglobus tundricola gen. nov., sp. nov., a psychrotolerant cellulolytic planctomycete of the family Gemmataceae with two divergent copies of 16S rRNA gene.</title>
        <authorList>
            <person name="Kulichevskaya I.S."/>
            <person name="Ivanova A.A."/>
            <person name="Naumoff D.G."/>
            <person name="Beletsky A.V."/>
            <person name="Rijpstra W.I.C."/>
            <person name="Sinninghe Damste J.S."/>
            <person name="Mardanov A.V."/>
            <person name="Ravin N.V."/>
            <person name="Dedysh S.N."/>
        </authorList>
    </citation>
    <scope>NUCLEOTIDE SEQUENCE [LARGE SCALE GENOMIC DNA]</scope>
    <source>
        <strain evidence="2">PL17</strain>
    </source>
</reference>
<accession>A0A6M5YNT1</accession>
<protein>
    <submittedName>
        <fullName evidence="1">Uncharacterized protein</fullName>
    </submittedName>
</protein>
<dbReference type="KEGG" id="ftj:FTUN_3281"/>
<dbReference type="AlphaFoldDB" id="A0A6M5YNT1"/>
<proteinExistence type="predicted"/>
<dbReference type="EMBL" id="CP053452">
    <property type="protein sequence ID" value="QJW95727.1"/>
    <property type="molecule type" value="Genomic_DNA"/>
</dbReference>
<keyword evidence="2" id="KW-1185">Reference proteome</keyword>
<gene>
    <name evidence="1" type="ORF">FTUN_3281</name>
</gene>
<organism evidence="1 2">
    <name type="scientific">Frigoriglobus tundricola</name>
    <dbReference type="NCBI Taxonomy" id="2774151"/>
    <lineage>
        <taxon>Bacteria</taxon>
        <taxon>Pseudomonadati</taxon>
        <taxon>Planctomycetota</taxon>
        <taxon>Planctomycetia</taxon>
        <taxon>Gemmatales</taxon>
        <taxon>Gemmataceae</taxon>
        <taxon>Frigoriglobus</taxon>
    </lineage>
</organism>
<sequence length="39" mass="4383">MVISVTVLTSFDTELAHNSFEIVTERVARTLFASRTARL</sequence>
<evidence type="ECO:0000313" key="1">
    <source>
        <dbReference type="EMBL" id="QJW95727.1"/>
    </source>
</evidence>
<name>A0A6M5YNT1_9BACT</name>